<dbReference type="GO" id="GO:0034257">
    <property type="term" value="F:nicotinamide riboside transmembrane transporter activity"/>
    <property type="evidence" value="ECO:0007669"/>
    <property type="project" value="InterPro"/>
</dbReference>
<feature type="transmembrane region" description="Helical" evidence="10">
    <location>
        <begin position="44"/>
        <end position="62"/>
    </location>
</feature>
<evidence type="ECO:0000256" key="8">
    <source>
        <dbReference type="ARBA" id="ARBA00022989"/>
    </source>
</evidence>
<dbReference type="RefSeq" id="WP_072427104.1">
    <property type="nucleotide sequence ID" value="NZ_FPKR01000002.1"/>
</dbReference>
<dbReference type="GO" id="GO:0005886">
    <property type="term" value="C:plasma membrane"/>
    <property type="evidence" value="ECO:0007669"/>
    <property type="project" value="UniProtKB-SubCell"/>
</dbReference>
<comment type="subcellular location">
    <subcellularLocation>
        <location evidence="2">Cell membrane</location>
        <topology evidence="2">Multi-pass membrane protein</topology>
    </subcellularLocation>
</comment>
<organism evidence="11 12">
    <name type="scientific">Chitinimonas taiwanensis DSM 18899</name>
    <dbReference type="NCBI Taxonomy" id="1121279"/>
    <lineage>
        <taxon>Bacteria</taxon>
        <taxon>Pseudomonadati</taxon>
        <taxon>Pseudomonadota</taxon>
        <taxon>Betaproteobacteria</taxon>
        <taxon>Neisseriales</taxon>
        <taxon>Chitinibacteraceae</taxon>
        <taxon>Chitinimonas</taxon>
    </lineage>
</organism>
<dbReference type="PANTHER" id="PTHR36122">
    <property type="entry name" value="NICOTINAMIDE RIBOSIDE TRANSPORTER PNUC"/>
    <property type="match status" value="1"/>
</dbReference>
<evidence type="ECO:0000256" key="2">
    <source>
        <dbReference type="ARBA" id="ARBA00004651"/>
    </source>
</evidence>
<comment type="function">
    <text evidence="1">Required for nicotinamide riboside transport across the inner membrane.</text>
</comment>
<evidence type="ECO:0000256" key="9">
    <source>
        <dbReference type="ARBA" id="ARBA00023136"/>
    </source>
</evidence>
<name>A0A1K2H6Z5_9NEIS</name>
<feature type="transmembrane region" description="Helical" evidence="10">
    <location>
        <begin position="178"/>
        <end position="195"/>
    </location>
</feature>
<dbReference type="Proteomes" id="UP000186513">
    <property type="component" value="Unassembled WGS sequence"/>
</dbReference>
<evidence type="ECO:0000256" key="5">
    <source>
        <dbReference type="ARBA" id="ARBA00022448"/>
    </source>
</evidence>
<evidence type="ECO:0000313" key="12">
    <source>
        <dbReference type="Proteomes" id="UP000186513"/>
    </source>
</evidence>
<dbReference type="STRING" id="1121279.SAMN02745887_00559"/>
<keyword evidence="8 10" id="KW-1133">Transmembrane helix</keyword>
<dbReference type="InterPro" id="IPR006419">
    <property type="entry name" value="NMN_transpt_PnuC"/>
</dbReference>
<gene>
    <name evidence="11" type="ORF">SAMN02745887_00559</name>
</gene>
<reference evidence="11 12" key="1">
    <citation type="submission" date="2016-11" db="EMBL/GenBank/DDBJ databases">
        <authorList>
            <person name="Jaros S."/>
            <person name="Januszkiewicz K."/>
            <person name="Wedrychowicz H."/>
        </authorList>
    </citation>
    <scope>NUCLEOTIDE SEQUENCE [LARGE SCALE GENOMIC DNA]</scope>
    <source>
        <strain evidence="11 12">DSM 18899</strain>
    </source>
</reference>
<comment type="similarity">
    <text evidence="3">Belongs to the nicotinamide ribonucleoside (NR) uptake permease (TC 4.B.1) family.</text>
</comment>
<keyword evidence="9 10" id="KW-0472">Membrane</keyword>
<dbReference type="NCBIfam" id="TIGR01528">
    <property type="entry name" value="NMN_trans_PnuC"/>
    <property type="match status" value="1"/>
</dbReference>
<feature type="transmembrane region" description="Helical" evidence="10">
    <location>
        <begin position="107"/>
        <end position="127"/>
    </location>
</feature>
<dbReference type="PANTHER" id="PTHR36122:SF2">
    <property type="entry name" value="NICOTINAMIDE RIBOSIDE TRANSPORTER PNUC"/>
    <property type="match status" value="1"/>
</dbReference>
<sequence>MPDILSTLTAPLFFVGSMPMSAGDMLGFATGLLCVWLTARAHIWNFPAGILNSAILGLVFLQQRLFADAGLQIVFIVLAVLGWRQWLLHGQRQAAAPVLATSLREQLLLLASAGLITLLLWQLLLALKGSAPPIDALITALSLCAQWQLNRRQTSSWAWWIAVDIVSIPLYWSRGLPLIAALYAIFLLICLKGWWHWRSLAQARPLGAAA</sequence>
<protein>
    <recommendedName>
        <fullName evidence="4">Nicotinamide riboside transporter PnuC</fullName>
    </recommendedName>
</protein>
<dbReference type="EMBL" id="FPKR01000002">
    <property type="protein sequence ID" value="SFZ72215.1"/>
    <property type="molecule type" value="Genomic_DNA"/>
</dbReference>
<evidence type="ECO:0000256" key="1">
    <source>
        <dbReference type="ARBA" id="ARBA00002672"/>
    </source>
</evidence>
<feature type="transmembrane region" description="Helical" evidence="10">
    <location>
        <begin position="69"/>
        <end position="87"/>
    </location>
</feature>
<accession>A0A1K2H6Z5</accession>
<dbReference type="Pfam" id="PF04973">
    <property type="entry name" value="NMN_transporter"/>
    <property type="match status" value="1"/>
</dbReference>
<dbReference type="AlphaFoldDB" id="A0A1K2H6Z5"/>
<evidence type="ECO:0000256" key="6">
    <source>
        <dbReference type="ARBA" id="ARBA00022475"/>
    </source>
</evidence>
<proteinExistence type="inferred from homology"/>
<keyword evidence="5" id="KW-0813">Transport</keyword>
<evidence type="ECO:0000256" key="10">
    <source>
        <dbReference type="SAM" id="Phobius"/>
    </source>
</evidence>
<evidence type="ECO:0000313" key="11">
    <source>
        <dbReference type="EMBL" id="SFZ72215.1"/>
    </source>
</evidence>
<keyword evidence="6" id="KW-1003">Cell membrane</keyword>
<evidence type="ECO:0000256" key="3">
    <source>
        <dbReference type="ARBA" id="ARBA00006669"/>
    </source>
</evidence>
<evidence type="ECO:0000256" key="4">
    <source>
        <dbReference type="ARBA" id="ARBA00017522"/>
    </source>
</evidence>
<keyword evidence="7 10" id="KW-0812">Transmembrane</keyword>
<keyword evidence="12" id="KW-1185">Reference proteome</keyword>
<dbReference type="OrthoDB" id="9791248at2"/>
<evidence type="ECO:0000256" key="7">
    <source>
        <dbReference type="ARBA" id="ARBA00022692"/>
    </source>
</evidence>